<dbReference type="SUPFAM" id="SSF46894">
    <property type="entry name" value="C-terminal effector domain of the bipartite response regulators"/>
    <property type="match status" value="1"/>
</dbReference>
<dbReference type="SUPFAM" id="SSF48452">
    <property type="entry name" value="TPR-like"/>
    <property type="match status" value="1"/>
</dbReference>
<proteinExistence type="predicted"/>
<dbReference type="InterPro" id="IPR027417">
    <property type="entry name" value="P-loop_NTPase"/>
</dbReference>
<protein>
    <submittedName>
        <fullName evidence="2">DNA-binding CsgD family transcriptional regulator</fullName>
    </submittedName>
</protein>
<keyword evidence="2" id="KW-0238">DNA-binding</keyword>
<dbReference type="Proteomes" id="UP000517916">
    <property type="component" value="Unassembled WGS sequence"/>
</dbReference>
<evidence type="ECO:0000313" key="3">
    <source>
        <dbReference type="Proteomes" id="UP000517916"/>
    </source>
</evidence>
<dbReference type="InterPro" id="IPR041664">
    <property type="entry name" value="AAA_16"/>
</dbReference>
<dbReference type="InterPro" id="IPR036388">
    <property type="entry name" value="WH-like_DNA-bd_sf"/>
</dbReference>
<dbReference type="RefSeq" id="WP_182837230.1">
    <property type="nucleotide sequence ID" value="NZ_BAAABQ010000006.1"/>
</dbReference>
<dbReference type="Gene3D" id="1.10.10.10">
    <property type="entry name" value="Winged helix-like DNA-binding domain superfamily/Winged helix DNA-binding domain"/>
    <property type="match status" value="1"/>
</dbReference>
<dbReference type="SUPFAM" id="SSF52540">
    <property type="entry name" value="P-loop containing nucleoside triphosphate hydrolases"/>
    <property type="match status" value="1"/>
</dbReference>
<reference evidence="2 3" key="1">
    <citation type="submission" date="2020-08" db="EMBL/GenBank/DDBJ databases">
        <title>Genomic Encyclopedia of Archaeal and Bacterial Type Strains, Phase II (KMG-II): from individual species to whole genera.</title>
        <authorList>
            <person name="Goeker M."/>
        </authorList>
    </citation>
    <scope>NUCLEOTIDE SEQUENCE [LARGE SCALE GENOMIC DNA]</scope>
    <source>
        <strain evidence="2 3">DSM 43850</strain>
    </source>
</reference>
<dbReference type="SMART" id="SM00421">
    <property type="entry name" value="HTH_LUXR"/>
    <property type="match status" value="1"/>
</dbReference>
<dbReference type="Pfam" id="PF13191">
    <property type="entry name" value="AAA_16"/>
    <property type="match status" value="1"/>
</dbReference>
<comment type="caution">
    <text evidence="2">The sequence shown here is derived from an EMBL/GenBank/DDBJ whole genome shotgun (WGS) entry which is preliminary data.</text>
</comment>
<evidence type="ECO:0000313" key="2">
    <source>
        <dbReference type="EMBL" id="MBA8925130.1"/>
    </source>
</evidence>
<accession>A0ABR6BE31</accession>
<name>A0ABR6BE31_9PSEU</name>
<dbReference type="InterPro" id="IPR016032">
    <property type="entry name" value="Sig_transdc_resp-reg_C-effctor"/>
</dbReference>
<dbReference type="Gene3D" id="1.25.40.10">
    <property type="entry name" value="Tetratricopeptide repeat domain"/>
    <property type="match status" value="1"/>
</dbReference>
<sequence length="872" mass="92589">MTGELVGRDGGLATFGEALSALTKGIGQRVVVLGAPGSGRTAFLGRAREMALDAGVRVVSANASFCQRTVRFGVLAQLVRELADHTDPVDESTAFTVVQRRLMPALRGGPLCVLVDDAQWVDRESKVWMDTVVRRLHSLPLLLVLGGGEPQGAIRITLPRLDVTQIGAVAESVLGEPVDADFAHAATLACEGLPGLLGAALQRLRRRRGGLTAADLVAQIGAVRGHHVSKLLSVLPAEAVALLRAIAVADGDLDLDLVCLLARPRTISRAELVAELAGTGLVEQLHGCPRLSDPIAATELLAGMTGHERAELYACAAGLAYQAGISEDGQARLLMGARPIGADWALRTLRSAAGAARSAALHVTAGRLLTRALAEVPERPVARAEVLAELAEAELNTTPEAGERRLAALLRTSTDPALGAIRVRAADLLVTRGNYGEARRAVSTAVLRGGAEHEQLAALYWLNESLHHGEPDSSRAVAELPDLPTDPSQAGVVAWRRAAGGRNAKVVRALARQALAAEPGSSPVAPRIAAAKALLLTDDIAEARAALNGVLHECRRRAVPVAVGLALVARADLALRCGDLRGAEQDLDAARAELYPDRLHPVAMPTYLASCMTLHLHLGRFDLAEELAATPLPAGVEHSFGWTHLLFLKGLLHLIRGELLPARHCFHECGRRLLANQWTNPALFSWRCMAAATHPEAAAELVEEELVLARAWGTPSAIGSTHLYAGMAQRQQAAGHFAEAVRLLRGTPLRLNHVTALIELAESHLGVQNWSECAAVLGEARELAVAQDWELVHARIAELGHRYDTARLRARLELSEVEAQVAQLAAGGMPNAEIAGVLSMGRRGVEESLASVYRKLGVPGRRELSTVLKKVP</sequence>
<feature type="domain" description="HTH luxR-type" evidence="1">
    <location>
        <begin position="811"/>
        <end position="868"/>
    </location>
</feature>
<dbReference type="GO" id="GO:0003677">
    <property type="term" value="F:DNA binding"/>
    <property type="evidence" value="ECO:0007669"/>
    <property type="project" value="UniProtKB-KW"/>
</dbReference>
<dbReference type="InterPro" id="IPR000792">
    <property type="entry name" value="Tscrpt_reg_LuxR_C"/>
</dbReference>
<dbReference type="InterPro" id="IPR011990">
    <property type="entry name" value="TPR-like_helical_dom_sf"/>
</dbReference>
<keyword evidence="3" id="KW-1185">Reference proteome</keyword>
<organism evidence="2 3">
    <name type="scientific">Kutzneria viridogrisea</name>
    <dbReference type="NCBI Taxonomy" id="47990"/>
    <lineage>
        <taxon>Bacteria</taxon>
        <taxon>Bacillati</taxon>
        <taxon>Actinomycetota</taxon>
        <taxon>Actinomycetes</taxon>
        <taxon>Pseudonocardiales</taxon>
        <taxon>Pseudonocardiaceae</taxon>
        <taxon>Kutzneria</taxon>
    </lineage>
</organism>
<evidence type="ECO:0000259" key="1">
    <source>
        <dbReference type="SMART" id="SM00421"/>
    </source>
</evidence>
<dbReference type="EMBL" id="JACJID010000002">
    <property type="protein sequence ID" value="MBA8925130.1"/>
    <property type="molecule type" value="Genomic_DNA"/>
</dbReference>
<dbReference type="Pfam" id="PF00196">
    <property type="entry name" value="GerE"/>
    <property type="match status" value="1"/>
</dbReference>
<gene>
    <name evidence="2" type="ORF">BC739_002329</name>
</gene>